<dbReference type="Proteomes" id="UP000814140">
    <property type="component" value="Unassembled WGS sequence"/>
</dbReference>
<sequence length="1114" mass="123719">MIGATPTFYDPDQAVPPEAQTYQHWVENFGQNQLVFGDASQYQAQTSSAAQHPQASNMQAPLLRDHYTFVPQQSVQPSEVQNTAYGSYFPSDPIQNRPIAGRLARQQPPRISHPTRTMGANYGSQPHRASETLTSPADYGQLPPEGSDSHVFYNMGPVDGSGALGDGQYGLADAQVVQQPPSSHYSSPGEHLTPSVYTPRSEATHPSISPPWPDERPLPSFNAGPSAGSTSAGTVRASPNAGKRVSNKPTKAQKPRKRPKPESDSDDDDDGGELTTPLSMNRAPDGFPPRLPGACTYCKRLKMKCDFPKNENVCRRCKAGKHQCVVEGRKPRSAPNKREYLLAQIRQKDAIIESLLKQLHNPYLATPLSIEAYRMATPSTDHHRQNVIAWLDRLQSSVRTPGGRADLRAYKLDSRARAGTDPIAEDDESDGGEESERHATPPDDNQHESDDQPLSAHTLVDTDGENYPGLPDDAVPIGMLANLAISSSKDIAAAAKTPTAARAEKAAEEDDDNVGVANKKYFMPGPSHDLNQRRTLIDKTSPPDILVHGLVTPEDVDRLFEIFYTRVNPFIHILDPVLHTPASTFSRCPFLFTVICAISSRYSEKPEVYPIAMHFAKSAAANALIDGWKSVELCQAYILMSIYAVPARRWEEDRSWLYTGLAIRIATDLNLHQYTPRKPQNELEEREMLNKTRIWLICFNLDKSTATQFGKPSTVREDYIVRNSIIWYKKSKYNSPFDVHLVAYSSLMRILNKFHHAVFSNPDSPSGLNQAIDFRAVTMEHEDQLQRYHEEWAERFNNDSDPNDDASSFRCKLLPFYVNYSRLVMFSFGLQKAFQRGMRPEDEIFFTKSLESAKATVTVLVDSLAPTGYIRFAPDGYFVFAAFASAFLLKLLRPECATFITEGLETEVYEVINRLIQTIGSPQIAIDERHTPKLYSRFLASLLSKHRYDGAAKGRLHTQSPPGHQQQAGTGGASFQQQRGPAGTSPGNSAQDVQNRDGQGMNLAGNTMANNFVDAAPEPMYQVEVPYTFGSGAFPAVPNDSMDFAFDRPRSTEDVLAAMKAIDGPMWWSTMTMPGFSWPEEIMPDSNSVHNVYGAGMNNMTNQYTFQSVEVPLH</sequence>
<evidence type="ECO:0000313" key="1">
    <source>
        <dbReference type="EMBL" id="KAI0065075.1"/>
    </source>
</evidence>
<protein>
    <submittedName>
        <fullName evidence="1">Uncharacterized protein</fullName>
    </submittedName>
</protein>
<dbReference type="EMBL" id="MU277196">
    <property type="protein sequence ID" value="KAI0065075.1"/>
    <property type="molecule type" value="Genomic_DNA"/>
</dbReference>
<comment type="caution">
    <text evidence="1">The sequence shown here is derived from an EMBL/GenBank/DDBJ whole genome shotgun (WGS) entry which is preliminary data.</text>
</comment>
<reference evidence="1" key="1">
    <citation type="submission" date="2021-03" db="EMBL/GenBank/DDBJ databases">
        <authorList>
            <consortium name="DOE Joint Genome Institute"/>
            <person name="Ahrendt S."/>
            <person name="Looney B.P."/>
            <person name="Miyauchi S."/>
            <person name="Morin E."/>
            <person name="Drula E."/>
            <person name="Courty P.E."/>
            <person name="Chicoki N."/>
            <person name="Fauchery L."/>
            <person name="Kohler A."/>
            <person name="Kuo A."/>
            <person name="Labutti K."/>
            <person name="Pangilinan J."/>
            <person name="Lipzen A."/>
            <person name="Riley R."/>
            <person name="Andreopoulos W."/>
            <person name="He G."/>
            <person name="Johnson J."/>
            <person name="Barry K.W."/>
            <person name="Grigoriev I.V."/>
            <person name="Nagy L."/>
            <person name="Hibbett D."/>
            <person name="Henrissat B."/>
            <person name="Matheny P.B."/>
            <person name="Labbe J."/>
            <person name="Martin F."/>
        </authorList>
    </citation>
    <scope>NUCLEOTIDE SEQUENCE</scope>
    <source>
        <strain evidence="1">HHB10654</strain>
    </source>
</reference>
<accession>A0ACB8T9A4</accession>
<evidence type="ECO:0000313" key="2">
    <source>
        <dbReference type="Proteomes" id="UP000814140"/>
    </source>
</evidence>
<keyword evidence="2" id="KW-1185">Reference proteome</keyword>
<name>A0ACB8T9A4_9AGAM</name>
<reference evidence="1" key="2">
    <citation type="journal article" date="2022" name="New Phytol.">
        <title>Evolutionary transition to the ectomycorrhizal habit in the genomes of a hyperdiverse lineage of mushroom-forming fungi.</title>
        <authorList>
            <person name="Looney B."/>
            <person name="Miyauchi S."/>
            <person name="Morin E."/>
            <person name="Drula E."/>
            <person name="Courty P.E."/>
            <person name="Kohler A."/>
            <person name="Kuo A."/>
            <person name="LaButti K."/>
            <person name="Pangilinan J."/>
            <person name="Lipzen A."/>
            <person name="Riley R."/>
            <person name="Andreopoulos W."/>
            <person name="He G."/>
            <person name="Johnson J."/>
            <person name="Nolan M."/>
            <person name="Tritt A."/>
            <person name="Barry K.W."/>
            <person name="Grigoriev I.V."/>
            <person name="Nagy L.G."/>
            <person name="Hibbett D."/>
            <person name="Henrissat B."/>
            <person name="Matheny P.B."/>
            <person name="Labbe J."/>
            <person name="Martin F.M."/>
        </authorList>
    </citation>
    <scope>NUCLEOTIDE SEQUENCE</scope>
    <source>
        <strain evidence="1">HHB10654</strain>
    </source>
</reference>
<organism evidence="1 2">
    <name type="scientific">Artomyces pyxidatus</name>
    <dbReference type="NCBI Taxonomy" id="48021"/>
    <lineage>
        <taxon>Eukaryota</taxon>
        <taxon>Fungi</taxon>
        <taxon>Dikarya</taxon>
        <taxon>Basidiomycota</taxon>
        <taxon>Agaricomycotina</taxon>
        <taxon>Agaricomycetes</taxon>
        <taxon>Russulales</taxon>
        <taxon>Auriscalpiaceae</taxon>
        <taxon>Artomyces</taxon>
    </lineage>
</organism>
<gene>
    <name evidence="1" type="ORF">BV25DRAFT_1822191</name>
</gene>
<proteinExistence type="predicted"/>